<gene>
    <name evidence="3" type="ORF">L861_10670</name>
</gene>
<dbReference type="PATRIC" id="fig|1121939.11.peg.3199"/>
<keyword evidence="1" id="KW-0472">Membrane</keyword>
<keyword evidence="4" id="KW-1185">Reference proteome</keyword>
<keyword evidence="1" id="KW-1133">Transmembrane helix</keyword>
<dbReference type="Proteomes" id="UP000014463">
    <property type="component" value="Unassembled WGS sequence"/>
</dbReference>
<dbReference type="eggNOG" id="COG3224">
    <property type="taxonomic scope" value="Bacteria"/>
</dbReference>
<dbReference type="InterPro" id="IPR038762">
    <property type="entry name" value="ABM_predict"/>
</dbReference>
<keyword evidence="3" id="KW-0503">Monooxygenase</keyword>
<dbReference type="EMBL" id="ASTJ01000036">
    <property type="protein sequence ID" value="EPC01027.1"/>
    <property type="molecule type" value="Genomic_DNA"/>
</dbReference>
<evidence type="ECO:0000313" key="4">
    <source>
        <dbReference type="Proteomes" id="UP000014463"/>
    </source>
</evidence>
<name>S2KFX7_LITA3</name>
<evidence type="ECO:0000256" key="1">
    <source>
        <dbReference type="SAM" id="Phobius"/>
    </source>
</evidence>
<dbReference type="GO" id="GO:0004497">
    <property type="term" value="F:monooxygenase activity"/>
    <property type="evidence" value="ECO:0007669"/>
    <property type="project" value="UniProtKB-KW"/>
</dbReference>
<feature type="transmembrane region" description="Helical" evidence="1">
    <location>
        <begin position="158"/>
        <end position="179"/>
    </location>
</feature>
<accession>S2KFX7</accession>
<protein>
    <submittedName>
        <fullName evidence="3">Antibiotic biosynthesis monooxygenase</fullName>
    </submittedName>
</protein>
<feature type="domain" description="ABM" evidence="2">
    <location>
        <begin position="16"/>
        <end position="104"/>
    </location>
</feature>
<comment type="caution">
    <text evidence="3">The sequence shown here is derived from an EMBL/GenBank/DDBJ whole genome shotgun (WGS) entry which is preliminary data.</text>
</comment>
<dbReference type="Gene3D" id="3.30.70.100">
    <property type="match status" value="1"/>
</dbReference>
<keyword evidence="1" id="KW-0812">Transmembrane</keyword>
<dbReference type="InterPro" id="IPR011008">
    <property type="entry name" value="Dimeric_a/b-barrel"/>
</dbReference>
<organism evidence="3 4">
    <name type="scientific">Litchfieldella anticariensis (strain DSM 16096 / CECT 5854 / CIP 108499 / LMG 22089 / FP35)</name>
    <name type="common">Halomonas anticariensis</name>
    <dbReference type="NCBI Taxonomy" id="1121939"/>
    <lineage>
        <taxon>Bacteria</taxon>
        <taxon>Pseudomonadati</taxon>
        <taxon>Pseudomonadota</taxon>
        <taxon>Gammaproteobacteria</taxon>
        <taxon>Oceanospirillales</taxon>
        <taxon>Halomonadaceae</taxon>
        <taxon>Litchfieldella</taxon>
    </lineage>
</organism>
<dbReference type="STRING" id="1121939.L861_10670"/>
<dbReference type="AlphaFoldDB" id="S2KFX7"/>
<dbReference type="OrthoDB" id="1494254at2"/>
<reference evidence="3 4" key="1">
    <citation type="journal article" date="2013" name="Genome Announc.">
        <title>Draft genome sequence of the moderately halophilic gammaproteobacterium Halomonas anticariensis FP35.</title>
        <authorList>
            <person name="Tahrioui A."/>
            <person name="Quesada E."/>
            <person name="Llamas I."/>
        </authorList>
    </citation>
    <scope>NUCLEOTIDE SEQUENCE [LARGE SCALE GENOMIC DNA]</scope>
    <source>
        <strain evidence="4">DSM 16096 / CECT 5854 / LMG 22089 / FP35</strain>
    </source>
</reference>
<keyword evidence="3" id="KW-0560">Oxidoreductase</keyword>
<dbReference type="Pfam" id="PF03992">
    <property type="entry name" value="ABM"/>
    <property type="match status" value="1"/>
</dbReference>
<dbReference type="SUPFAM" id="SSF54909">
    <property type="entry name" value="Dimeric alpha+beta barrel"/>
    <property type="match status" value="1"/>
</dbReference>
<dbReference type="RefSeq" id="WP_016417717.1">
    <property type="nucleotide sequence ID" value="NZ_KE332392.1"/>
</dbReference>
<dbReference type="PROSITE" id="PS51725">
    <property type="entry name" value="ABM"/>
    <property type="match status" value="1"/>
</dbReference>
<proteinExistence type="predicted"/>
<dbReference type="PANTHER" id="PTHR40057">
    <property type="entry name" value="SLR1162 PROTEIN"/>
    <property type="match status" value="1"/>
</dbReference>
<sequence length="192" mass="22268">MTKHPSDSSSSHREGATIRIHHRVRASARDRYETWLRQIIETAARFPGHLGVHILRPPEGGQDYEIAVRFSNEEDARRWRESEQRRELMATIHSDLQQDETVEILSGIDYWFTPPNVTSKQPTRWKQWLVTTAVIWPLTMLIPLLWQPLFSLSPTLGAWGLRHGLIAATIVALMVYAVMPRVTRILAPWLFR</sequence>
<dbReference type="PANTHER" id="PTHR40057:SF1">
    <property type="entry name" value="SLR1162 PROTEIN"/>
    <property type="match status" value="1"/>
</dbReference>
<evidence type="ECO:0000259" key="2">
    <source>
        <dbReference type="PROSITE" id="PS51725"/>
    </source>
</evidence>
<evidence type="ECO:0000313" key="3">
    <source>
        <dbReference type="EMBL" id="EPC01027.1"/>
    </source>
</evidence>
<feature type="transmembrane region" description="Helical" evidence="1">
    <location>
        <begin position="128"/>
        <end position="146"/>
    </location>
</feature>
<dbReference type="InterPro" id="IPR007138">
    <property type="entry name" value="ABM_dom"/>
</dbReference>